<evidence type="ECO:0000256" key="11">
    <source>
        <dbReference type="RuleBase" id="RU365103"/>
    </source>
</evidence>
<dbReference type="AlphaFoldDB" id="A0A975TTS1"/>
<keyword evidence="6 11" id="KW-0808">Transferase</keyword>
<gene>
    <name evidence="13" type="ORF">KUL25_17025</name>
</gene>
<dbReference type="PANTHER" id="PTHR42755">
    <property type="entry name" value="3-DEOXY-MANNO-OCTULOSONATE CYTIDYLYLTRANSFERASE"/>
    <property type="match status" value="1"/>
</dbReference>
<dbReference type="InterPro" id="IPR039901">
    <property type="entry name" value="Kdotransferase"/>
</dbReference>
<dbReference type="EMBL" id="JAIMBW010000001">
    <property type="protein sequence ID" value="MBY4894462.1"/>
    <property type="molecule type" value="Genomic_DNA"/>
</dbReference>
<dbReference type="Gene3D" id="3.40.50.11720">
    <property type="entry name" value="3-Deoxy-D-manno-octulosonic-acid transferase, N-terminal domain"/>
    <property type="match status" value="1"/>
</dbReference>
<keyword evidence="11" id="KW-1003">Cell membrane</keyword>
<evidence type="ECO:0000256" key="3">
    <source>
        <dbReference type="ARBA" id="ARBA00006380"/>
    </source>
</evidence>
<feature type="site" description="Transition state stabilizer" evidence="10">
    <location>
        <position position="214"/>
    </location>
</feature>
<evidence type="ECO:0000256" key="7">
    <source>
        <dbReference type="ARBA" id="ARBA00031445"/>
    </source>
</evidence>
<reference evidence="13 14" key="1">
    <citation type="submission" date="2021-07" db="EMBL/GenBank/DDBJ databases">
        <title>Karlodiniumbacter phycospheric gen. nov., sp. nov., a phycosphere bacterium isolated from karlodinium veneficum.</title>
        <authorList>
            <person name="Peng Y."/>
            <person name="Jiang L."/>
            <person name="Lee J."/>
        </authorList>
    </citation>
    <scope>NUCLEOTIDE SEQUENCE</scope>
    <source>
        <strain evidence="13 14">N5</strain>
    </source>
</reference>
<proteinExistence type="inferred from homology"/>
<evidence type="ECO:0000313" key="14">
    <source>
        <dbReference type="Proteomes" id="UP000693972"/>
    </source>
</evidence>
<evidence type="ECO:0000256" key="4">
    <source>
        <dbReference type="ARBA" id="ARBA00012621"/>
    </source>
</evidence>
<name>A0A975TTS1_9RHOB</name>
<evidence type="ECO:0000259" key="12">
    <source>
        <dbReference type="Pfam" id="PF04413"/>
    </source>
</evidence>
<dbReference type="SUPFAM" id="SSF53756">
    <property type="entry name" value="UDP-Glycosyltransferase/glycogen phosphorylase"/>
    <property type="match status" value="1"/>
</dbReference>
<dbReference type="InterPro" id="IPR038107">
    <property type="entry name" value="Glycos_transf_N_sf"/>
</dbReference>
<dbReference type="PANTHER" id="PTHR42755:SF1">
    <property type="entry name" value="3-DEOXY-D-MANNO-OCTULOSONIC ACID TRANSFERASE, MITOCHONDRIAL-RELATED"/>
    <property type="match status" value="1"/>
</dbReference>
<dbReference type="GO" id="GO:0009245">
    <property type="term" value="P:lipid A biosynthetic process"/>
    <property type="evidence" value="ECO:0007669"/>
    <property type="project" value="TreeGrafter"/>
</dbReference>
<feature type="active site" description="Proton acceptor" evidence="9">
    <location>
        <position position="66"/>
    </location>
</feature>
<dbReference type="EMBL" id="CP078073">
    <property type="protein sequence ID" value="QXL87115.1"/>
    <property type="molecule type" value="Genomic_DNA"/>
</dbReference>
<dbReference type="InterPro" id="IPR007507">
    <property type="entry name" value="Glycos_transf_N"/>
</dbReference>
<sequence length="439" mass="48616">MARSFLLGLYLAWSARGARRFAERKLQERLAEGKEDGDRLDERRGIARVPRPEGPLIWFHAASVGESLAVLELIRRLLDERDDLHVLVTTGTVTSGAVMAERLPERAIHHYVPLDTKPFVTAFLDHWKPDVAIWTESELWPTLVVETHARDIPMLLLNARMSKASHDKWRFAKGMARSLLERFQTALVQDNLTMVYLRRLGMPMDRMKVMGTLKEGAAALPCDENDRTEMAAKLAGRPVWLAASTHDGEEKMVLQAHRMAMRSSPRLLLILAPRHPQRGDEIAALLKADGLRHTRRSADELPMDEAPVYLADTMGEMGLWYRLAPISFVGGSLVAIGGHNPFEPAALGSAILHGPYVTNFVDIYDRLRDGGAARMVSSPDKLAGQVSRLLNPDEAATMAAAAWQVISDGADVTDRALALIIDTLEAHETSPKGLGAETR</sequence>
<dbReference type="GO" id="GO:0043842">
    <property type="term" value="F:Kdo transferase activity"/>
    <property type="evidence" value="ECO:0007669"/>
    <property type="project" value="UniProtKB-EC"/>
</dbReference>
<evidence type="ECO:0000313" key="13">
    <source>
        <dbReference type="EMBL" id="QXL87115.1"/>
    </source>
</evidence>
<evidence type="ECO:0000256" key="9">
    <source>
        <dbReference type="PIRSR" id="PIRSR639901-1"/>
    </source>
</evidence>
<evidence type="ECO:0000256" key="6">
    <source>
        <dbReference type="ARBA" id="ARBA00022679"/>
    </source>
</evidence>
<comment type="catalytic activity">
    <reaction evidence="8 11">
        <text>lipid IVA (E. coli) + CMP-3-deoxy-beta-D-manno-octulosonate = alpha-Kdo-(2-&gt;6)-lipid IVA (E. coli) + CMP + H(+)</text>
        <dbReference type="Rhea" id="RHEA:28066"/>
        <dbReference type="ChEBI" id="CHEBI:15378"/>
        <dbReference type="ChEBI" id="CHEBI:58603"/>
        <dbReference type="ChEBI" id="CHEBI:60364"/>
        <dbReference type="ChEBI" id="CHEBI:60377"/>
        <dbReference type="ChEBI" id="CHEBI:85987"/>
        <dbReference type="EC" id="2.4.99.12"/>
    </reaction>
</comment>
<dbReference type="Pfam" id="PF04413">
    <property type="entry name" value="Glycos_transf_N"/>
    <property type="match status" value="1"/>
</dbReference>
<comment type="function">
    <text evidence="1 11">Involved in lipopolysaccharide (LPS) biosynthesis. Catalyzes the transfer of 3-deoxy-D-manno-octulosonate (Kdo) residue(s) from CMP-Kdo to lipid IV(A), the tetraacyldisaccharide-1,4'-bisphosphate precursor of lipid A.</text>
</comment>
<comment type="subcellular location">
    <subcellularLocation>
        <location evidence="11">Cell membrane</location>
    </subcellularLocation>
</comment>
<comment type="similarity">
    <text evidence="3">Belongs to the glycosyltransferase group 1 family. Glycosyltransferase 30 subfamily.</text>
</comment>
<dbReference type="Gene3D" id="3.40.50.2000">
    <property type="entry name" value="Glycogen Phosphorylase B"/>
    <property type="match status" value="1"/>
</dbReference>
<keyword evidence="11" id="KW-0472">Membrane</keyword>
<organism evidence="13">
    <name type="scientific">Gymnodinialimonas phycosphaerae</name>
    <dbReference type="NCBI Taxonomy" id="2841589"/>
    <lineage>
        <taxon>Bacteria</taxon>
        <taxon>Pseudomonadati</taxon>
        <taxon>Pseudomonadota</taxon>
        <taxon>Alphaproteobacteria</taxon>
        <taxon>Rhodobacterales</taxon>
        <taxon>Paracoccaceae</taxon>
        <taxon>Gymnodinialimonas</taxon>
    </lineage>
</organism>
<dbReference type="GO" id="GO:0009244">
    <property type="term" value="P:lipopolysaccharide core region biosynthetic process"/>
    <property type="evidence" value="ECO:0007669"/>
    <property type="project" value="UniProtKB-UniRule"/>
</dbReference>
<keyword evidence="14" id="KW-1185">Reference proteome</keyword>
<comment type="pathway">
    <text evidence="2 11">Bacterial outer membrane biogenesis; LPS core biosynthesis.</text>
</comment>
<dbReference type="RefSeq" id="WP_257894026.1">
    <property type="nucleotide sequence ID" value="NZ_JAIMBW010000001.1"/>
</dbReference>
<evidence type="ECO:0000256" key="5">
    <source>
        <dbReference type="ARBA" id="ARBA00019077"/>
    </source>
</evidence>
<evidence type="ECO:0000256" key="1">
    <source>
        <dbReference type="ARBA" id="ARBA00003394"/>
    </source>
</evidence>
<accession>A0A975TTS1</accession>
<feature type="site" description="Transition state stabilizer" evidence="10">
    <location>
        <position position="136"/>
    </location>
</feature>
<keyword evidence="11" id="KW-0448">Lipopolysaccharide biosynthesis</keyword>
<feature type="domain" description="3-deoxy-D-manno-octulosonic-acid transferase N-terminal" evidence="12">
    <location>
        <begin position="39"/>
        <end position="214"/>
    </location>
</feature>
<evidence type="ECO:0000256" key="2">
    <source>
        <dbReference type="ARBA" id="ARBA00004713"/>
    </source>
</evidence>
<dbReference type="EC" id="2.4.99.12" evidence="4 11"/>
<dbReference type="GO" id="GO:0005886">
    <property type="term" value="C:plasma membrane"/>
    <property type="evidence" value="ECO:0007669"/>
    <property type="project" value="UniProtKB-SubCell"/>
</dbReference>
<dbReference type="FunFam" id="3.40.50.2000:FF:000032">
    <property type="entry name" value="3-deoxy-D-manno-octulosonic acid transferase"/>
    <property type="match status" value="1"/>
</dbReference>
<evidence type="ECO:0000256" key="8">
    <source>
        <dbReference type="ARBA" id="ARBA00049183"/>
    </source>
</evidence>
<dbReference type="Proteomes" id="UP000693972">
    <property type="component" value="Unassembled WGS sequence"/>
</dbReference>
<evidence type="ECO:0000256" key="10">
    <source>
        <dbReference type="PIRSR" id="PIRSR639901-2"/>
    </source>
</evidence>
<protein>
    <recommendedName>
        <fullName evidence="5 11">3-deoxy-D-manno-octulosonic acid transferase</fullName>
        <shortName evidence="11">Kdo transferase</shortName>
        <ecNumber evidence="4 11">2.4.99.12</ecNumber>
    </recommendedName>
    <alternativeName>
        <fullName evidence="7 11">Lipid IV(A) 3-deoxy-D-manno-octulosonic acid transferase</fullName>
    </alternativeName>
</protein>